<evidence type="ECO:0000313" key="2">
    <source>
        <dbReference type="Proteomes" id="UP001560685"/>
    </source>
</evidence>
<reference evidence="1 2" key="1">
    <citation type="submission" date="2024-05" db="EMBL/GenBank/DDBJ databases">
        <title>Three bacterial strains, DH-69, EH-24, and ECK-19 isolated from coastal sediments.</title>
        <authorList>
            <person name="Ye Y.-Q."/>
            <person name="Du Z.-J."/>
        </authorList>
    </citation>
    <scope>NUCLEOTIDE SEQUENCE [LARGE SCALE GENOMIC DNA]</scope>
    <source>
        <strain evidence="1 2">ECK-19</strain>
    </source>
</reference>
<name>A0ABV3Z4M3_9PROT</name>
<evidence type="ECO:0008006" key="3">
    <source>
        <dbReference type="Google" id="ProtNLM"/>
    </source>
</evidence>
<comment type="caution">
    <text evidence="1">The sequence shown here is derived from an EMBL/GenBank/DDBJ whole genome shotgun (WGS) entry which is preliminary data.</text>
</comment>
<gene>
    <name evidence="1" type="ORF">ABFZ84_09375</name>
</gene>
<organism evidence="1 2">
    <name type="scientific">Hyphococcus lacteus</name>
    <dbReference type="NCBI Taxonomy" id="3143536"/>
    <lineage>
        <taxon>Bacteria</taxon>
        <taxon>Pseudomonadati</taxon>
        <taxon>Pseudomonadota</taxon>
        <taxon>Alphaproteobacteria</taxon>
        <taxon>Parvularculales</taxon>
        <taxon>Parvularculaceae</taxon>
        <taxon>Hyphococcus</taxon>
    </lineage>
</organism>
<evidence type="ECO:0000313" key="1">
    <source>
        <dbReference type="EMBL" id="MEX6633754.1"/>
    </source>
</evidence>
<keyword evidence="2" id="KW-1185">Reference proteome</keyword>
<accession>A0ABV3Z4M3</accession>
<dbReference type="EMBL" id="JBEHZE010000001">
    <property type="protein sequence ID" value="MEX6633754.1"/>
    <property type="molecule type" value="Genomic_DNA"/>
</dbReference>
<protein>
    <recommendedName>
        <fullName evidence="3">Flagellar protein FlgN</fullName>
    </recommendedName>
</protein>
<proteinExistence type="predicted"/>
<dbReference type="RefSeq" id="WP_369313745.1">
    <property type="nucleotide sequence ID" value="NZ_JBEHZE010000001.1"/>
</dbReference>
<dbReference type="Proteomes" id="UP001560685">
    <property type="component" value="Unassembled WGS sequence"/>
</dbReference>
<sequence length="130" mass="14321">MSTAYTFAESDAATRVQGLIEITQSLNEIFEQENAALIAQKVSDLQQFQADKARLAASYAVSIRSVAADRNMIRSVDPKALLELREITACFEAHAAHQRFLLEKIGNIENDLNRVETPTEVTPKSASALI</sequence>